<dbReference type="CDD" id="cd06543">
    <property type="entry name" value="GH18_PF-ChiA-like"/>
    <property type="match status" value="1"/>
</dbReference>
<accession>A0A939JH28</accession>
<dbReference type="SUPFAM" id="SSF49785">
    <property type="entry name" value="Galactose-binding domain-like"/>
    <property type="match status" value="1"/>
</dbReference>
<dbReference type="InterPro" id="IPR001223">
    <property type="entry name" value="Glyco_hydro18_cat"/>
</dbReference>
<name>A0A939JH28_9ACTN</name>
<dbReference type="PROSITE" id="PS51175">
    <property type="entry name" value="CBM6"/>
    <property type="match status" value="1"/>
</dbReference>
<feature type="domain" description="GH18" evidence="2">
    <location>
        <begin position="186"/>
        <end position="478"/>
    </location>
</feature>
<dbReference type="AlphaFoldDB" id="A0A939JH28"/>
<reference evidence="3" key="1">
    <citation type="submission" date="2021-03" db="EMBL/GenBank/DDBJ databases">
        <title>Streptomyces poriferae sp. nov., a novel marine sponge-derived Actinobacteria species with anti-MRSA activity.</title>
        <authorList>
            <person name="Sandoval-Powers M."/>
            <person name="Kralova S."/>
            <person name="Nguyen G.-S."/>
            <person name="Fawwal D."/>
            <person name="Degnes K."/>
            <person name="Klinkenberg G."/>
            <person name="Sletta H."/>
            <person name="Wentzel A."/>
            <person name="Liles M.R."/>
        </authorList>
    </citation>
    <scope>NUCLEOTIDE SEQUENCE</scope>
    <source>
        <strain evidence="3">DSM 41794</strain>
    </source>
</reference>
<dbReference type="PROSITE" id="PS51910">
    <property type="entry name" value="GH18_2"/>
    <property type="match status" value="1"/>
</dbReference>
<dbReference type="Gene3D" id="2.60.120.260">
    <property type="entry name" value="Galactose-binding domain-like"/>
    <property type="match status" value="1"/>
</dbReference>
<dbReference type="Pfam" id="PF16990">
    <property type="entry name" value="CBM_35"/>
    <property type="match status" value="1"/>
</dbReference>
<dbReference type="Gene3D" id="3.20.20.80">
    <property type="entry name" value="Glycosidases"/>
    <property type="match status" value="1"/>
</dbReference>
<dbReference type="InterPro" id="IPR008979">
    <property type="entry name" value="Galactose-bd-like_sf"/>
</dbReference>
<keyword evidence="4" id="KW-1185">Reference proteome</keyword>
<dbReference type="SUPFAM" id="SSF51445">
    <property type="entry name" value="(Trans)glycosidases"/>
    <property type="match status" value="1"/>
</dbReference>
<dbReference type="PANTHER" id="PTHR42976">
    <property type="entry name" value="BIFUNCTIONAL CHITINASE/LYSOZYME-RELATED"/>
    <property type="match status" value="1"/>
</dbReference>
<evidence type="ECO:0000259" key="2">
    <source>
        <dbReference type="PROSITE" id="PS51910"/>
    </source>
</evidence>
<dbReference type="GO" id="GO:0030246">
    <property type="term" value="F:carbohydrate binding"/>
    <property type="evidence" value="ECO:0007669"/>
    <property type="project" value="InterPro"/>
</dbReference>
<dbReference type="PANTHER" id="PTHR42976:SF1">
    <property type="entry name" value="GH18 DOMAIN-CONTAINING PROTEIN-RELATED"/>
    <property type="match status" value="1"/>
</dbReference>
<comment type="caution">
    <text evidence="3">The sequence shown here is derived from an EMBL/GenBank/DDBJ whole genome shotgun (WGS) entry which is preliminary data.</text>
</comment>
<proteinExistence type="predicted"/>
<protein>
    <submittedName>
        <fullName evidence="3">Carbohydrate-binding protein</fullName>
    </submittedName>
</protein>
<evidence type="ECO:0000259" key="1">
    <source>
        <dbReference type="PROSITE" id="PS51175"/>
    </source>
</evidence>
<dbReference type="Proteomes" id="UP000664167">
    <property type="component" value="Unassembled WGS sequence"/>
</dbReference>
<gene>
    <name evidence="3" type="ORF">J0695_07795</name>
</gene>
<dbReference type="GO" id="GO:0005975">
    <property type="term" value="P:carbohydrate metabolic process"/>
    <property type="evidence" value="ECO:0007669"/>
    <property type="project" value="InterPro"/>
</dbReference>
<dbReference type="CDD" id="cd04082">
    <property type="entry name" value="CBM35_pectate_lyase-like"/>
    <property type="match status" value="1"/>
</dbReference>
<dbReference type="InterPro" id="IPR052750">
    <property type="entry name" value="GH18_Chitinase"/>
</dbReference>
<feature type="domain" description="CBM6" evidence="1">
    <location>
        <begin position="53"/>
        <end position="177"/>
    </location>
</feature>
<evidence type="ECO:0000313" key="3">
    <source>
        <dbReference type="EMBL" id="MBO0511715.1"/>
    </source>
</evidence>
<dbReference type="EMBL" id="JAFLRJ010000066">
    <property type="protein sequence ID" value="MBO0511715.1"/>
    <property type="molecule type" value="Genomic_DNA"/>
</dbReference>
<dbReference type="InterPro" id="IPR005084">
    <property type="entry name" value="CBM6"/>
</dbReference>
<sequence length="478" mass="49254">MQGWLGTFPNCDPREAPHVQTTLRPRLLAAVLATALGLLALLGAARTASAATPRYEAESAALSQAAVAANHTGYSGTGFVDYTNIIGGSVEWTVNAAAAGAGDITLRYANGTTVNRPMDISVNGTPIATGKAFNGTGSWDTWASAALTATLKAGANTVRATATTAGGGPNVDYLEVAPQTTTGPGAMAAAPYEYLGWGNPQKPTDVMAATGVKWFTLAFILSDGTCNPKWDGDRPLTGGSDQSAINSIRAAGGDVVVSVGGWSGNKLGEKCTSAAALAGAYQKVISAYHLKALDIDIEDTEFSNGTVRQRVVDALKTVKADNPGLVTYVTMGTTPTGPDATGKDLIKKGAAAGFANDGWAIMPFDFGGHSGTMGQASVAALDGLKAAVKSAYGYSDDAAYRHIGVSSMNGKTDEAGETITATDFRTILTYAQTHHIARFAFWSVNRDRACGSGTDGDSCSGVSQSPYDFTKIVVKYQG</sequence>
<dbReference type="InterPro" id="IPR017853">
    <property type="entry name" value="GH"/>
</dbReference>
<organism evidence="3 4">
    <name type="scientific">Streptomyces beijiangensis</name>
    <dbReference type="NCBI Taxonomy" id="163361"/>
    <lineage>
        <taxon>Bacteria</taxon>
        <taxon>Bacillati</taxon>
        <taxon>Actinomycetota</taxon>
        <taxon>Actinomycetes</taxon>
        <taxon>Kitasatosporales</taxon>
        <taxon>Streptomycetaceae</taxon>
        <taxon>Streptomyces</taxon>
    </lineage>
</organism>
<evidence type="ECO:0000313" key="4">
    <source>
        <dbReference type="Proteomes" id="UP000664167"/>
    </source>
</evidence>